<dbReference type="InterPro" id="IPR050158">
    <property type="entry name" value="Ubiquitin_ubiquitin-like"/>
</dbReference>
<feature type="domain" description="Ubiquitin-like" evidence="3">
    <location>
        <begin position="1"/>
        <end position="61"/>
    </location>
</feature>
<keyword evidence="5" id="KW-1185">Reference proteome</keyword>
<evidence type="ECO:0000313" key="4">
    <source>
        <dbReference type="EMBL" id="CDO96910.1"/>
    </source>
</evidence>
<evidence type="ECO:0000313" key="5">
    <source>
        <dbReference type="Proteomes" id="UP000295252"/>
    </source>
</evidence>
<dbReference type="AlphaFoldDB" id="A0A068TKR9"/>
<dbReference type="SMART" id="SM00213">
    <property type="entry name" value="UBQ"/>
    <property type="match status" value="1"/>
</dbReference>
<protein>
    <recommendedName>
        <fullName evidence="3">Ubiquitin-like domain-containing protein</fullName>
    </recommendedName>
</protein>
<dbReference type="InParanoid" id="A0A068TKR9"/>
<dbReference type="PANTHER" id="PTHR10666">
    <property type="entry name" value="UBIQUITIN"/>
    <property type="match status" value="1"/>
</dbReference>
<keyword evidence="2" id="KW-0832">Ubl conjugation</keyword>
<dbReference type="SUPFAM" id="SSF54236">
    <property type="entry name" value="Ubiquitin-like"/>
    <property type="match status" value="1"/>
</dbReference>
<name>A0A068TKR9_COFCA</name>
<dbReference type="Gramene" id="CDO96910">
    <property type="protein sequence ID" value="CDO96910"/>
    <property type="gene ID" value="GSCOC_T00014089001"/>
</dbReference>
<dbReference type="InterPro" id="IPR000626">
    <property type="entry name" value="Ubiquitin-like_dom"/>
</dbReference>
<keyword evidence="1" id="KW-1017">Isopeptide bond</keyword>
<proteinExistence type="predicted"/>
<dbReference type="EMBL" id="HG739085">
    <property type="protein sequence ID" value="CDO96910.1"/>
    <property type="molecule type" value="Genomic_DNA"/>
</dbReference>
<sequence length="61" mass="6870">MQIFVISQSSRTIVFEVEISDTIQVVKAKLQLKDGIPPQHQSLVLAGKQLDEDRTLEDYGI</sequence>
<dbReference type="InterPro" id="IPR029071">
    <property type="entry name" value="Ubiquitin-like_domsf"/>
</dbReference>
<organism evidence="4 5">
    <name type="scientific">Coffea canephora</name>
    <name type="common">Robusta coffee</name>
    <dbReference type="NCBI Taxonomy" id="49390"/>
    <lineage>
        <taxon>Eukaryota</taxon>
        <taxon>Viridiplantae</taxon>
        <taxon>Streptophyta</taxon>
        <taxon>Embryophyta</taxon>
        <taxon>Tracheophyta</taxon>
        <taxon>Spermatophyta</taxon>
        <taxon>Magnoliopsida</taxon>
        <taxon>eudicotyledons</taxon>
        <taxon>Gunneridae</taxon>
        <taxon>Pentapetalae</taxon>
        <taxon>asterids</taxon>
        <taxon>lamiids</taxon>
        <taxon>Gentianales</taxon>
        <taxon>Rubiaceae</taxon>
        <taxon>Ixoroideae</taxon>
        <taxon>Gardenieae complex</taxon>
        <taxon>Bertiereae - Coffeeae clade</taxon>
        <taxon>Coffeeae</taxon>
        <taxon>Coffea</taxon>
    </lineage>
</organism>
<evidence type="ECO:0000256" key="1">
    <source>
        <dbReference type="ARBA" id="ARBA00022499"/>
    </source>
</evidence>
<dbReference type="PRINTS" id="PR00348">
    <property type="entry name" value="UBIQUITIN"/>
</dbReference>
<dbReference type="PhylomeDB" id="A0A068TKR9"/>
<evidence type="ECO:0000259" key="3">
    <source>
        <dbReference type="PROSITE" id="PS50053"/>
    </source>
</evidence>
<dbReference type="InterPro" id="IPR019956">
    <property type="entry name" value="Ubiquitin_dom"/>
</dbReference>
<reference evidence="5" key="1">
    <citation type="journal article" date="2014" name="Science">
        <title>The coffee genome provides insight into the convergent evolution of caffeine biosynthesis.</title>
        <authorList>
            <person name="Denoeud F."/>
            <person name="Carretero-Paulet L."/>
            <person name="Dereeper A."/>
            <person name="Droc G."/>
            <person name="Guyot R."/>
            <person name="Pietrella M."/>
            <person name="Zheng C."/>
            <person name="Alberti A."/>
            <person name="Anthony F."/>
            <person name="Aprea G."/>
            <person name="Aury J.M."/>
            <person name="Bento P."/>
            <person name="Bernard M."/>
            <person name="Bocs S."/>
            <person name="Campa C."/>
            <person name="Cenci A."/>
            <person name="Combes M.C."/>
            <person name="Crouzillat D."/>
            <person name="Da Silva C."/>
            <person name="Daddiego L."/>
            <person name="De Bellis F."/>
            <person name="Dussert S."/>
            <person name="Garsmeur O."/>
            <person name="Gayraud T."/>
            <person name="Guignon V."/>
            <person name="Jahn K."/>
            <person name="Jamilloux V."/>
            <person name="Joet T."/>
            <person name="Labadie K."/>
            <person name="Lan T."/>
            <person name="Leclercq J."/>
            <person name="Lepelley M."/>
            <person name="Leroy T."/>
            <person name="Li L.T."/>
            <person name="Librado P."/>
            <person name="Lopez L."/>
            <person name="Munoz A."/>
            <person name="Noel B."/>
            <person name="Pallavicini A."/>
            <person name="Perrotta G."/>
            <person name="Poncet V."/>
            <person name="Pot D."/>
            <person name="Priyono X."/>
            <person name="Rigoreau M."/>
            <person name="Rouard M."/>
            <person name="Rozas J."/>
            <person name="Tranchant-Dubreuil C."/>
            <person name="VanBuren R."/>
            <person name="Zhang Q."/>
            <person name="Andrade A.C."/>
            <person name="Argout X."/>
            <person name="Bertrand B."/>
            <person name="de Kochko A."/>
            <person name="Graziosi G."/>
            <person name="Henry R.J."/>
            <person name="Jayarama X."/>
            <person name="Ming R."/>
            <person name="Nagai C."/>
            <person name="Rounsley S."/>
            <person name="Sankoff D."/>
            <person name="Giuliano G."/>
            <person name="Albert V.A."/>
            <person name="Wincker P."/>
            <person name="Lashermes P."/>
        </authorList>
    </citation>
    <scope>NUCLEOTIDE SEQUENCE [LARGE SCALE GENOMIC DNA]</scope>
    <source>
        <strain evidence="5">cv. DH200-94</strain>
    </source>
</reference>
<dbReference type="Pfam" id="PF00240">
    <property type="entry name" value="ubiquitin"/>
    <property type="match status" value="1"/>
</dbReference>
<gene>
    <name evidence="4" type="ORF">GSCOC_T00014089001</name>
</gene>
<evidence type="ECO:0000256" key="2">
    <source>
        <dbReference type="ARBA" id="ARBA00022843"/>
    </source>
</evidence>
<dbReference type="Proteomes" id="UP000295252">
    <property type="component" value="Chromosome IV"/>
</dbReference>
<dbReference type="STRING" id="49390.A0A068TKR9"/>
<dbReference type="Gene3D" id="3.10.20.90">
    <property type="entry name" value="Phosphatidylinositol 3-kinase Catalytic Subunit, Chain A, domain 1"/>
    <property type="match status" value="1"/>
</dbReference>
<accession>A0A068TKR9</accession>
<dbReference type="PROSITE" id="PS50053">
    <property type="entry name" value="UBIQUITIN_2"/>
    <property type="match status" value="1"/>
</dbReference>
<dbReference type="GO" id="GO:0003729">
    <property type="term" value="F:mRNA binding"/>
    <property type="evidence" value="ECO:0007669"/>
    <property type="project" value="UniProtKB-ARBA"/>
</dbReference>